<sequence length="100" mass="11377">MRYKQFIDAMYQNIKNRILYRGHRLGPVDAMDQNIKNRILYLGHRLGPVGIRHSGQGSLDSYFTASTLQNKSRINGKALIAPITCQRFIGVQPYSPVLNT</sequence>
<dbReference type="Proteomes" id="UP000030755">
    <property type="component" value="Unassembled WGS sequence"/>
</dbReference>
<reference evidence="1 2" key="1">
    <citation type="journal article" date="2013" name="Curr. Biol.">
        <title>Shared signatures of parasitism and phylogenomics unite Cryptomycota and microsporidia.</title>
        <authorList>
            <person name="James T.Y."/>
            <person name="Pelin A."/>
            <person name="Bonen L."/>
            <person name="Ahrendt S."/>
            <person name="Sain D."/>
            <person name="Corradi N."/>
            <person name="Stajich J.E."/>
        </authorList>
    </citation>
    <scope>NUCLEOTIDE SEQUENCE [LARGE SCALE GENOMIC DNA]</scope>
    <source>
        <strain evidence="1 2">CSF55</strain>
    </source>
</reference>
<organism evidence="1 2">
    <name type="scientific">Rozella allomycis (strain CSF55)</name>
    <dbReference type="NCBI Taxonomy" id="988480"/>
    <lineage>
        <taxon>Eukaryota</taxon>
        <taxon>Fungi</taxon>
        <taxon>Fungi incertae sedis</taxon>
        <taxon>Cryptomycota</taxon>
        <taxon>Cryptomycota incertae sedis</taxon>
        <taxon>Rozella</taxon>
    </lineage>
</organism>
<dbReference type="HOGENOM" id="CLU_2307648_0_0_1"/>
<name>A0A075AV91_ROZAC</name>
<evidence type="ECO:0000313" key="2">
    <source>
        <dbReference type="Proteomes" id="UP000030755"/>
    </source>
</evidence>
<protein>
    <submittedName>
        <fullName evidence="1">Uncharacterized protein</fullName>
    </submittedName>
</protein>
<proteinExistence type="predicted"/>
<keyword evidence="2" id="KW-1185">Reference proteome</keyword>
<evidence type="ECO:0000313" key="1">
    <source>
        <dbReference type="EMBL" id="EPZ32597.1"/>
    </source>
</evidence>
<dbReference type="AlphaFoldDB" id="A0A075AV91"/>
<accession>A0A075AV91</accession>
<dbReference type="EMBL" id="KE561134">
    <property type="protein sequence ID" value="EPZ32597.1"/>
    <property type="molecule type" value="Genomic_DNA"/>
</dbReference>
<gene>
    <name evidence="1" type="ORF">O9G_005727</name>
</gene>